<dbReference type="Proteomes" id="UP000824533">
    <property type="component" value="Linkage Group LG21"/>
</dbReference>
<organism evidence="1 2">
    <name type="scientific">Dendrolimus kikuchii</name>
    <dbReference type="NCBI Taxonomy" id="765133"/>
    <lineage>
        <taxon>Eukaryota</taxon>
        <taxon>Metazoa</taxon>
        <taxon>Ecdysozoa</taxon>
        <taxon>Arthropoda</taxon>
        <taxon>Hexapoda</taxon>
        <taxon>Insecta</taxon>
        <taxon>Pterygota</taxon>
        <taxon>Neoptera</taxon>
        <taxon>Endopterygota</taxon>
        <taxon>Lepidoptera</taxon>
        <taxon>Glossata</taxon>
        <taxon>Ditrysia</taxon>
        <taxon>Bombycoidea</taxon>
        <taxon>Lasiocampidae</taxon>
        <taxon>Dendrolimus</taxon>
    </lineage>
</organism>
<name>A0ACC1CM85_9NEOP</name>
<evidence type="ECO:0000313" key="1">
    <source>
        <dbReference type="EMBL" id="KAJ0172646.1"/>
    </source>
</evidence>
<comment type="caution">
    <text evidence="1">The sequence shown here is derived from an EMBL/GenBank/DDBJ whole genome shotgun (WGS) entry which is preliminary data.</text>
</comment>
<gene>
    <name evidence="1" type="ORF">K1T71_011785</name>
</gene>
<evidence type="ECO:0000313" key="2">
    <source>
        <dbReference type="Proteomes" id="UP000824533"/>
    </source>
</evidence>
<accession>A0ACC1CM85</accession>
<reference evidence="1 2" key="1">
    <citation type="journal article" date="2021" name="Front. Genet.">
        <title>Chromosome-Level Genome Assembly Reveals Significant Gene Expansion in the Toll and IMD Signaling Pathways of Dendrolimus kikuchii.</title>
        <authorList>
            <person name="Zhou J."/>
            <person name="Wu P."/>
            <person name="Xiong Z."/>
            <person name="Liu N."/>
            <person name="Zhao N."/>
            <person name="Ji M."/>
            <person name="Qiu Y."/>
            <person name="Yang B."/>
        </authorList>
    </citation>
    <scope>NUCLEOTIDE SEQUENCE [LARGE SCALE GENOMIC DNA]</scope>
    <source>
        <strain evidence="1">Ann1</strain>
    </source>
</reference>
<protein>
    <submittedName>
        <fullName evidence="1">Uncharacterized protein</fullName>
    </submittedName>
</protein>
<keyword evidence="2" id="KW-1185">Reference proteome</keyword>
<sequence length="1413" mass="158761">MDLILEVKSSQIEDVVVVTFNDPETKLRIKSRKRNYITEALSIIHAHTDKDYNPCPEYAMSGVYLGLNNSRSGSSLFVFTDSGAEDENLHTEVIDLCQKTQSMVTFIIASGQCMPRPDHQLDVYYKVAKACSGKVMFFNPEEINEVFNWVNIFIQGEISILGTYDLRPSWFPTTRNFTIDEQVEYVLITVTGRARGLKILHNRKSVYGKKIIWAENTKAVQLNNPEPGSYQVEIKDHDKVTIEIAGRTDFTFEHGFSQQQPKTMNDTTKQPIGDINNYLSILVNDPSEAIFIKEVEILSLKDTTIFKIPLIDMGKNFYRTAPFVSPSESFKIAVNGVVKKTGRDISRTAKVPVQPQPKPKVIPNKQPQVTISEDNGKYLVTKYGESIILTCKVSAYPPPNIFWKDSSGKILSKKFSLLLQPYDYVSYLTLNSVTKSEQISCHAENELLSTKKSINIKVNYFQISTPLPDTTEAKYGTSKTIKCDIRSQLPIQTRWYLQKSKSSSKDLLTASSSYKVSADEKELTIVYVNKETAGVYICEATLVGDEEEKATLHTEIKVVGLEVPAIDKRRRSINVFVNTSATIVCKVSKGTPKPQVTWQWKPNNSKWVLLSSIGEKLQIPNVGLPHSGIYKCVAKNSEGIDQHDIKLIVNSRPVIKIDKSSYEVSAGVPFVRIICNVTGYPPPAITWHEGENPIANGASYTIYDGGLLIKNPKESELSNFTCGASNQHGYASEEFQLTVYGAPKIDKSVKHLKAFVNTSPTINCKVTNGIPKPKVSWQWRPKDSTWMPLSEIGEELQLSSVSLSQAGEYKCIAENREGIDHWETTLVVQSPPIIISNKTEYIGVLGDPYLRVACKVIGYPAPIIAWRNKENVIIPGQNYSIDEGDLLIKNPQEMESTFTCAASNEFGSVSKTFAVSVYYHLMDYGEIKNIYKRKGFTPSEDDKKLKCPLPYKTPESVRWFSDGFSINVTGPTINIVNYTDSNYTCRITDKHSLSSYTFVLDIGTPPEFDSNVNDLEWTGLNEEQVNCEVTAKPEAQIEWYYNDKKIDDKNNVQVRPITGWGKYTCRASNVHDTIVKTIVVKSRDCLIKRLDYTQNTPLPLIKVSNRGESALSWPEYVIDNAYYTIGANKTFTLSCTNDDDRPNYFTRFPGIYEIDVTCHHEDNFVINGTMYKSSDLLCDKKVTATLVNTGEICHIEGIHKLKVGFKASKFVELYEACYDSKNAITHSVLSKEGTWGEVGTVPGYESYQYQYNCTKSASTCCYAKSQLLKAEVESYSSGAQLSTYIGKVNFNNVPEWRSCDKGSDAWDYVKQQITTFAINGDVKVISGASYTSATGSRPKYLWQLLMEEEELKFALVHVNDPAPVNEDILCKKPCEGALYESLILDNTDKFTYCCNADEYLEKFIPKAPNGNID</sequence>
<dbReference type="EMBL" id="CM034407">
    <property type="protein sequence ID" value="KAJ0172646.1"/>
    <property type="molecule type" value="Genomic_DNA"/>
</dbReference>
<proteinExistence type="predicted"/>